<dbReference type="EMBL" id="FVZE01000001">
    <property type="protein sequence ID" value="SLJ90723.1"/>
    <property type="molecule type" value="Genomic_DNA"/>
</dbReference>
<gene>
    <name evidence="1" type="ORF">SAMN06295987_1011255</name>
</gene>
<dbReference type="STRING" id="428990.SAMN06295987_1011255"/>
<proteinExistence type="predicted"/>
<sequence length="210" mass="23474">MNLATAMLYPIMALLPAASLVDSERSTDESGFDAAWTSGEDGTAVYSWRESDATPFDDEARAALPAWPFSVSAFQRVEPQDAWQIRIEQRMTIRISPRSPRTAPPDMFVGLPDGEIGSHFSERKIGKCLSIAGIAGVQPDGDNRLLLFMRDRRLVSAELERACRARDFYSGFYLSHTSDGQLCIDRDTLLSRSGMNCRLTRIRQLVEVDH</sequence>
<dbReference type="RefSeq" id="WP_079729744.1">
    <property type="nucleotide sequence ID" value="NZ_FVZE01000001.1"/>
</dbReference>
<name>A0A1U6H4M8_9SPHN</name>
<organism evidence="1 2">
    <name type="scientific">Novosphingobium mathurense</name>
    <dbReference type="NCBI Taxonomy" id="428990"/>
    <lineage>
        <taxon>Bacteria</taxon>
        <taxon>Pseudomonadati</taxon>
        <taxon>Pseudomonadota</taxon>
        <taxon>Alphaproteobacteria</taxon>
        <taxon>Sphingomonadales</taxon>
        <taxon>Sphingomonadaceae</taxon>
        <taxon>Novosphingobium</taxon>
    </lineage>
</organism>
<keyword evidence="2" id="KW-1185">Reference proteome</keyword>
<reference evidence="2" key="1">
    <citation type="submission" date="2017-02" db="EMBL/GenBank/DDBJ databases">
        <authorList>
            <person name="Varghese N."/>
            <person name="Submissions S."/>
        </authorList>
    </citation>
    <scope>NUCLEOTIDE SEQUENCE [LARGE SCALE GENOMIC DNA]</scope>
    <source>
        <strain evidence="2">SM117</strain>
    </source>
</reference>
<dbReference type="Proteomes" id="UP000190989">
    <property type="component" value="Unassembled WGS sequence"/>
</dbReference>
<protein>
    <submittedName>
        <fullName evidence="1">Uncharacterized protein</fullName>
    </submittedName>
</protein>
<evidence type="ECO:0000313" key="1">
    <source>
        <dbReference type="EMBL" id="SLJ90723.1"/>
    </source>
</evidence>
<dbReference type="AlphaFoldDB" id="A0A1U6H4M8"/>
<accession>A0A1U6H4M8</accession>
<evidence type="ECO:0000313" key="2">
    <source>
        <dbReference type="Proteomes" id="UP000190989"/>
    </source>
</evidence>